<keyword evidence="1" id="KW-1133">Transmembrane helix</keyword>
<dbReference type="AlphaFoldDB" id="A0A399NPS3"/>
<feature type="transmembrane region" description="Helical" evidence="1">
    <location>
        <begin position="51"/>
        <end position="71"/>
    </location>
</feature>
<keyword evidence="1" id="KW-0812">Transmembrane</keyword>
<protein>
    <recommendedName>
        <fullName evidence="4">Integral membrane protein</fullName>
    </recommendedName>
</protein>
<reference evidence="2 3" key="1">
    <citation type="submission" date="2018-08" db="EMBL/GenBank/DDBJ databases">
        <title>Genome Sequence of Clavibacter michiganensis Subspecies type strains, and the Atypical Peach-Colored Strains Isolated from Tomato.</title>
        <authorList>
            <person name="Osdaghi E."/>
            <person name="Portier P."/>
            <person name="Briand M."/>
            <person name="Jacques M.-A."/>
        </authorList>
    </citation>
    <scope>NUCLEOTIDE SEQUENCE [LARGE SCALE GENOMIC DNA]</scope>
    <source>
        <strain evidence="2 3">CFBP 7493</strain>
    </source>
</reference>
<dbReference type="RefSeq" id="WP_043583465.1">
    <property type="nucleotide sequence ID" value="NZ_QWEC01000226.1"/>
</dbReference>
<feature type="transmembrane region" description="Helical" evidence="1">
    <location>
        <begin position="83"/>
        <end position="103"/>
    </location>
</feature>
<feature type="transmembrane region" description="Helical" evidence="1">
    <location>
        <begin position="26"/>
        <end position="45"/>
    </location>
</feature>
<sequence>MPAEPEPDSTRVRDQPAIRTGRRRQWLVPAGLIAGVTVGLLVAALRLETAIPLAGIAATALLYLAMLVVAATVRTARIRNLAFAWLMGLIAVVALGSLLLLLLSERAGT</sequence>
<name>A0A399NPS3_9MICO</name>
<evidence type="ECO:0000313" key="2">
    <source>
        <dbReference type="EMBL" id="RII96162.1"/>
    </source>
</evidence>
<comment type="caution">
    <text evidence="2">The sequence shown here is derived from an EMBL/GenBank/DDBJ whole genome shotgun (WGS) entry which is preliminary data.</text>
</comment>
<organism evidence="2 3">
    <name type="scientific">Clavibacter michiganensis</name>
    <dbReference type="NCBI Taxonomy" id="28447"/>
    <lineage>
        <taxon>Bacteria</taxon>
        <taxon>Bacillati</taxon>
        <taxon>Actinomycetota</taxon>
        <taxon>Actinomycetes</taxon>
        <taxon>Micrococcales</taxon>
        <taxon>Microbacteriaceae</taxon>
        <taxon>Clavibacter</taxon>
    </lineage>
</organism>
<gene>
    <name evidence="2" type="ORF">DZF96_12460</name>
</gene>
<dbReference type="EMBL" id="QWEC01000226">
    <property type="protein sequence ID" value="RII96162.1"/>
    <property type="molecule type" value="Genomic_DNA"/>
</dbReference>
<keyword evidence="1" id="KW-0472">Membrane</keyword>
<evidence type="ECO:0008006" key="4">
    <source>
        <dbReference type="Google" id="ProtNLM"/>
    </source>
</evidence>
<evidence type="ECO:0000313" key="3">
    <source>
        <dbReference type="Proteomes" id="UP000266298"/>
    </source>
</evidence>
<accession>A0A399NPS3</accession>
<dbReference type="Proteomes" id="UP000266298">
    <property type="component" value="Unassembled WGS sequence"/>
</dbReference>
<proteinExistence type="predicted"/>
<evidence type="ECO:0000256" key="1">
    <source>
        <dbReference type="SAM" id="Phobius"/>
    </source>
</evidence>